<dbReference type="SUPFAM" id="SSF81296">
    <property type="entry name" value="E set domains"/>
    <property type="match status" value="1"/>
</dbReference>
<name>A0ABU9CE00_9BURK</name>
<dbReference type="Proteomes" id="UP001365405">
    <property type="component" value="Unassembled WGS sequence"/>
</dbReference>
<keyword evidence="3" id="KW-1185">Reference proteome</keyword>
<protein>
    <submittedName>
        <fullName evidence="2">Thiosulfate oxidation carrier complex protein SoxZ</fullName>
    </submittedName>
</protein>
<dbReference type="Pfam" id="PF08770">
    <property type="entry name" value="SoxZ"/>
    <property type="match status" value="1"/>
</dbReference>
<comment type="caution">
    <text evidence="2">The sequence shown here is derived from an EMBL/GenBank/DDBJ whole genome shotgun (WGS) entry which is preliminary data.</text>
</comment>
<dbReference type="InterPro" id="IPR014880">
    <property type="entry name" value="SoxZ_dom"/>
</dbReference>
<dbReference type="EMBL" id="JBBUTH010000003">
    <property type="protein sequence ID" value="MEK8050108.1"/>
    <property type="molecule type" value="Genomic_DNA"/>
</dbReference>
<feature type="domain" description="Sulphur oxidation protein SoxZ" evidence="1">
    <location>
        <begin position="12"/>
        <end position="100"/>
    </location>
</feature>
<accession>A0ABU9CE00</accession>
<reference evidence="2 3" key="1">
    <citation type="submission" date="2024-04" db="EMBL/GenBank/DDBJ databases">
        <title>Novel species of the genus Ideonella isolated from streams.</title>
        <authorList>
            <person name="Lu H."/>
        </authorList>
    </citation>
    <scope>NUCLEOTIDE SEQUENCE [LARGE SCALE GENOMIC DNA]</scope>
    <source>
        <strain evidence="2 3">DXS22W</strain>
    </source>
</reference>
<gene>
    <name evidence="2" type="ORF">AACH10_07650</name>
</gene>
<dbReference type="InterPro" id="IPR014756">
    <property type="entry name" value="Ig_E-set"/>
</dbReference>
<evidence type="ECO:0000313" key="2">
    <source>
        <dbReference type="EMBL" id="MEK8050108.1"/>
    </source>
</evidence>
<dbReference type="Gene3D" id="2.60.40.10">
    <property type="entry name" value="Immunoglobulins"/>
    <property type="match status" value="1"/>
</dbReference>
<evidence type="ECO:0000259" key="1">
    <source>
        <dbReference type="Pfam" id="PF08770"/>
    </source>
</evidence>
<dbReference type="InterPro" id="IPR013783">
    <property type="entry name" value="Ig-like_fold"/>
</dbReference>
<dbReference type="RefSeq" id="WP_341409775.1">
    <property type="nucleotide sequence ID" value="NZ_JBBUTH010000003.1"/>
</dbReference>
<sequence length="107" mass="12079">MATRVLIHLPDPAPRGQVVPVRVTIGHPMEVGLRWNGDGNMTPRNIITRFECRLDGALVFGADLYQAVAANPYLAFWLRAERSGTLVFTWTGDYGFRHEERRTLNLA</sequence>
<evidence type="ECO:0000313" key="3">
    <source>
        <dbReference type="Proteomes" id="UP001365405"/>
    </source>
</evidence>
<proteinExistence type="predicted"/>
<organism evidence="2 3">
    <name type="scientific">Pseudaquabacterium inlustre</name>
    <dbReference type="NCBI Taxonomy" id="2984192"/>
    <lineage>
        <taxon>Bacteria</taxon>
        <taxon>Pseudomonadati</taxon>
        <taxon>Pseudomonadota</taxon>
        <taxon>Betaproteobacteria</taxon>
        <taxon>Burkholderiales</taxon>
        <taxon>Sphaerotilaceae</taxon>
        <taxon>Pseudaquabacterium</taxon>
    </lineage>
</organism>